<accession>A0A1Y1YMT3</accession>
<evidence type="ECO:0000313" key="1">
    <source>
        <dbReference type="EMBL" id="ORX99327.1"/>
    </source>
</evidence>
<name>A0A1Y1YMT3_9FUNG</name>
<dbReference type="InParanoid" id="A0A1Y1YMT3"/>
<evidence type="ECO:0000313" key="2">
    <source>
        <dbReference type="Proteomes" id="UP000193498"/>
    </source>
</evidence>
<keyword evidence="2" id="KW-1185">Reference proteome</keyword>
<proteinExistence type="predicted"/>
<organism evidence="1 2">
    <name type="scientific">Basidiobolus meristosporus CBS 931.73</name>
    <dbReference type="NCBI Taxonomy" id="1314790"/>
    <lineage>
        <taxon>Eukaryota</taxon>
        <taxon>Fungi</taxon>
        <taxon>Fungi incertae sedis</taxon>
        <taxon>Zoopagomycota</taxon>
        <taxon>Entomophthoromycotina</taxon>
        <taxon>Basidiobolomycetes</taxon>
        <taxon>Basidiobolales</taxon>
        <taxon>Basidiobolaceae</taxon>
        <taxon>Basidiobolus</taxon>
    </lineage>
</organism>
<dbReference type="Proteomes" id="UP000193498">
    <property type="component" value="Unassembled WGS sequence"/>
</dbReference>
<sequence>MHHAILVNLAPSFISRAVEGVMKRQVYSATSIGSTVNPGHWITNAYIIQPQSILAPSIINRLVEDVMYTKYTQQHLQASQRFKDDGLNSEEFRGESLLLRLLGHSIRRKQMERLAKKGLITTNRDCCGYSNRKSLVLLLNSVHHNCGFGIGSSSSNCMDVVKFSPSW</sequence>
<dbReference type="EMBL" id="MCFE01000099">
    <property type="protein sequence ID" value="ORX99327.1"/>
    <property type="molecule type" value="Genomic_DNA"/>
</dbReference>
<gene>
    <name evidence="1" type="ORF">K493DRAFT_299435</name>
</gene>
<comment type="caution">
    <text evidence="1">The sequence shown here is derived from an EMBL/GenBank/DDBJ whole genome shotgun (WGS) entry which is preliminary data.</text>
</comment>
<reference evidence="1 2" key="1">
    <citation type="submission" date="2016-07" db="EMBL/GenBank/DDBJ databases">
        <title>Pervasive Adenine N6-methylation of Active Genes in Fungi.</title>
        <authorList>
            <consortium name="DOE Joint Genome Institute"/>
            <person name="Mondo S.J."/>
            <person name="Dannebaum R.O."/>
            <person name="Kuo R.C."/>
            <person name="Labutti K."/>
            <person name="Haridas S."/>
            <person name="Kuo A."/>
            <person name="Salamov A."/>
            <person name="Ahrendt S.R."/>
            <person name="Lipzen A."/>
            <person name="Sullivan W."/>
            <person name="Andreopoulos W.B."/>
            <person name="Clum A."/>
            <person name="Lindquist E."/>
            <person name="Daum C."/>
            <person name="Ramamoorthy G.K."/>
            <person name="Gryganskyi A."/>
            <person name="Culley D."/>
            <person name="Magnuson J.K."/>
            <person name="James T.Y."/>
            <person name="O'Malley M.A."/>
            <person name="Stajich J.E."/>
            <person name="Spatafora J.W."/>
            <person name="Visel A."/>
            <person name="Grigoriev I.V."/>
        </authorList>
    </citation>
    <scope>NUCLEOTIDE SEQUENCE [LARGE SCALE GENOMIC DNA]</scope>
    <source>
        <strain evidence="1 2">CBS 931.73</strain>
    </source>
</reference>
<protein>
    <submittedName>
        <fullName evidence="1">Uncharacterized protein</fullName>
    </submittedName>
</protein>
<dbReference type="AlphaFoldDB" id="A0A1Y1YMT3"/>